<dbReference type="InterPro" id="IPR036961">
    <property type="entry name" value="Kinesin_motor_dom_sf"/>
</dbReference>
<dbReference type="GO" id="GO:0051231">
    <property type="term" value="P:spindle elongation"/>
    <property type="evidence" value="ECO:0007669"/>
    <property type="project" value="TreeGrafter"/>
</dbReference>
<dbReference type="EMBL" id="RHFK02000641">
    <property type="protein sequence ID" value="TWW53558.1"/>
    <property type="molecule type" value="Genomic_DNA"/>
</dbReference>
<dbReference type="Pfam" id="PF00225">
    <property type="entry name" value="Kinesin"/>
    <property type="match status" value="2"/>
</dbReference>
<keyword evidence="3 9" id="KW-0493">Microtubule</keyword>
<dbReference type="GO" id="GO:0008574">
    <property type="term" value="F:plus-end-directed microtubule motor activity"/>
    <property type="evidence" value="ECO:0007669"/>
    <property type="project" value="TreeGrafter"/>
</dbReference>
<keyword evidence="2" id="KW-0963">Cytoplasm</keyword>
<dbReference type="SUPFAM" id="SSF52540">
    <property type="entry name" value="P-loop containing nucleoside triphosphate hydrolases"/>
    <property type="match status" value="1"/>
</dbReference>
<dbReference type="PRINTS" id="PR00380">
    <property type="entry name" value="KINESINHEAVY"/>
</dbReference>
<evidence type="ECO:0000256" key="8">
    <source>
        <dbReference type="PROSITE-ProRule" id="PRU00283"/>
    </source>
</evidence>
<name>A0A5C6MG74_9TELE</name>
<evidence type="ECO:0000256" key="6">
    <source>
        <dbReference type="ARBA" id="ARBA00023175"/>
    </source>
</evidence>
<evidence type="ECO:0000256" key="2">
    <source>
        <dbReference type="ARBA" id="ARBA00022490"/>
    </source>
</evidence>
<dbReference type="GO" id="GO:0005876">
    <property type="term" value="C:spindle microtubule"/>
    <property type="evidence" value="ECO:0007669"/>
    <property type="project" value="TreeGrafter"/>
</dbReference>
<proteinExistence type="inferred from homology"/>
<sequence length="293" mass="32650">MAKTKELSKDTRNKIVDLHQAGKTESAIGFRPFNTADRKSSYGVIDCDTNRRELIVKTGGVNNKASRKTYTFDMVSTKSTRFHCIAHGYGQTGTGKTFTMEAERSPNEQFTWDEDPLAGIIPRRLHQIFEKLSKNGTEFSVKVSLLEIYNEELFDLLSPSDDVSKRLQPFDDPKNKRGAANRKTASTLMNAYSSRSHSVFSVNIHMKEITLEGEELVKNGKLNLVDLAGSEDIGCSGAVDKCAREAGNVNQSLLTLGRVITALVEKRSHIPYRCSHLHPCTPSSDTSVYDKIR</sequence>
<dbReference type="Gene3D" id="3.40.850.10">
    <property type="entry name" value="Kinesin motor domain"/>
    <property type="match status" value="2"/>
</dbReference>
<evidence type="ECO:0000256" key="9">
    <source>
        <dbReference type="RuleBase" id="RU000394"/>
    </source>
</evidence>
<dbReference type="GO" id="GO:0005634">
    <property type="term" value="C:nucleus"/>
    <property type="evidence" value="ECO:0007669"/>
    <property type="project" value="TreeGrafter"/>
</dbReference>
<keyword evidence="6 8" id="KW-0505">Motor protein</keyword>
<evidence type="ECO:0000256" key="5">
    <source>
        <dbReference type="ARBA" id="ARBA00022840"/>
    </source>
</evidence>
<dbReference type="PANTHER" id="PTHR47970">
    <property type="entry name" value="KINESIN-LIKE PROTEIN KIF11"/>
    <property type="match status" value="1"/>
</dbReference>
<dbReference type="InterPro" id="IPR001752">
    <property type="entry name" value="Kinesin_motor_dom"/>
</dbReference>
<dbReference type="SMART" id="SM00129">
    <property type="entry name" value="KISc"/>
    <property type="match status" value="1"/>
</dbReference>
<dbReference type="PANTHER" id="PTHR47970:SF12">
    <property type="entry name" value="KINESIN FAMILY MEMBER 11"/>
    <property type="match status" value="1"/>
</dbReference>
<organism evidence="11 12">
    <name type="scientific">Takifugu flavidus</name>
    <name type="common">sansaifugu</name>
    <dbReference type="NCBI Taxonomy" id="433684"/>
    <lineage>
        <taxon>Eukaryota</taxon>
        <taxon>Metazoa</taxon>
        <taxon>Chordata</taxon>
        <taxon>Craniata</taxon>
        <taxon>Vertebrata</taxon>
        <taxon>Euteleostomi</taxon>
        <taxon>Actinopterygii</taxon>
        <taxon>Neopterygii</taxon>
        <taxon>Teleostei</taxon>
        <taxon>Neoteleostei</taxon>
        <taxon>Acanthomorphata</taxon>
        <taxon>Eupercaria</taxon>
        <taxon>Tetraodontiformes</taxon>
        <taxon>Tetradontoidea</taxon>
        <taxon>Tetraodontidae</taxon>
        <taxon>Takifugu</taxon>
    </lineage>
</organism>
<dbReference type="Proteomes" id="UP000324091">
    <property type="component" value="Unassembled WGS sequence"/>
</dbReference>
<protein>
    <recommendedName>
        <fullName evidence="9">Kinesin-like protein</fullName>
    </recommendedName>
</protein>
<dbReference type="PROSITE" id="PS00411">
    <property type="entry name" value="KINESIN_MOTOR_1"/>
    <property type="match status" value="1"/>
</dbReference>
<dbReference type="InterPro" id="IPR027417">
    <property type="entry name" value="P-loop_NTPase"/>
</dbReference>
<dbReference type="GO" id="GO:0005524">
    <property type="term" value="F:ATP binding"/>
    <property type="evidence" value="ECO:0007669"/>
    <property type="project" value="UniProtKB-UniRule"/>
</dbReference>
<reference evidence="11 12" key="1">
    <citation type="submission" date="2019-04" db="EMBL/GenBank/DDBJ databases">
        <title>Chromosome genome assembly for Takifugu flavidus.</title>
        <authorList>
            <person name="Xiao S."/>
        </authorList>
    </citation>
    <scope>NUCLEOTIDE SEQUENCE [LARGE SCALE GENOMIC DNA]</scope>
    <source>
        <strain evidence="11">HTHZ2018</strain>
        <tissue evidence="11">Muscle</tissue>
    </source>
</reference>
<dbReference type="InterPro" id="IPR019821">
    <property type="entry name" value="Kinesin_motor_CS"/>
</dbReference>
<dbReference type="AlphaFoldDB" id="A0A5C6MG74"/>
<accession>A0A5C6MG74</accession>
<evidence type="ECO:0000313" key="12">
    <source>
        <dbReference type="Proteomes" id="UP000324091"/>
    </source>
</evidence>
<feature type="domain" description="Kinesin motor" evidence="10">
    <location>
        <begin position="89"/>
        <end position="293"/>
    </location>
</feature>
<evidence type="ECO:0000256" key="4">
    <source>
        <dbReference type="ARBA" id="ARBA00022741"/>
    </source>
</evidence>
<comment type="similarity">
    <text evidence="8 9">Belongs to the TRAFAC class myosin-kinesin ATPase superfamily. Kinesin family.</text>
</comment>
<keyword evidence="5 8" id="KW-0067">ATP-binding</keyword>
<feature type="binding site" evidence="8">
    <location>
        <begin position="90"/>
        <end position="97"/>
    </location>
    <ligand>
        <name>ATP</name>
        <dbReference type="ChEBI" id="CHEBI:30616"/>
    </ligand>
</feature>
<keyword evidence="4 8" id="KW-0547">Nucleotide-binding</keyword>
<gene>
    <name evidence="11" type="ORF">D4764_0116050</name>
</gene>
<evidence type="ECO:0000256" key="3">
    <source>
        <dbReference type="ARBA" id="ARBA00022701"/>
    </source>
</evidence>
<evidence type="ECO:0000259" key="10">
    <source>
        <dbReference type="PROSITE" id="PS50067"/>
    </source>
</evidence>
<dbReference type="GO" id="GO:0008017">
    <property type="term" value="F:microtubule binding"/>
    <property type="evidence" value="ECO:0007669"/>
    <property type="project" value="InterPro"/>
</dbReference>
<keyword evidence="12" id="KW-1185">Reference proteome</keyword>
<comment type="caution">
    <text evidence="11">The sequence shown here is derived from an EMBL/GenBank/DDBJ whole genome shotgun (WGS) entry which is preliminary data.</text>
</comment>
<evidence type="ECO:0000256" key="7">
    <source>
        <dbReference type="ARBA" id="ARBA00023212"/>
    </source>
</evidence>
<dbReference type="GO" id="GO:0090307">
    <property type="term" value="P:mitotic spindle assembly"/>
    <property type="evidence" value="ECO:0007669"/>
    <property type="project" value="TreeGrafter"/>
</dbReference>
<dbReference type="InterPro" id="IPR047149">
    <property type="entry name" value="KIF11-like"/>
</dbReference>
<evidence type="ECO:0000313" key="11">
    <source>
        <dbReference type="EMBL" id="TWW53558.1"/>
    </source>
</evidence>
<dbReference type="GO" id="GO:0007018">
    <property type="term" value="P:microtubule-based movement"/>
    <property type="evidence" value="ECO:0007669"/>
    <property type="project" value="InterPro"/>
</dbReference>
<dbReference type="Gene3D" id="1.10.10.10">
    <property type="entry name" value="Winged helix-like DNA-binding domain superfamily/Winged helix DNA-binding domain"/>
    <property type="match status" value="1"/>
</dbReference>
<dbReference type="GO" id="GO:0072686">
    <property type="term" value="C:mitotic spindle"/>
    <property type="evidence" value="ECO:0007669"/>
    <property type="project" value="TreeGrafter"/>
</dbReference>
<keyword evidence="7" id="KW-0206">Cytoskeleton</keyword>
<comment type="subcellular location">
    <subcellularLocation>
        <location evidence="1">Cytoplasm</location>
        <location evidence="1">Cytoskeleton</location>
    </subcellularLocation>
</comment>
<evidence type="ECO:0000256" key="1">
    <source>
        <dbReference type="ARBA" id="ARBA00004245"/>
    </source>
</evidence>
<dbReference type="PROSITE" id="PS50067">
    <property type="entry name" value="KINESIN_MOTOR_2"/>
    <property type="match status" value="1"/>
</dbReference>
<dbReference type="InterPro" id="IPR036388">
    <property type="entry name" value="WH-like_DNA-bd_sf"/>
</dbReference>